<accession>A0A7G9RG93</accession>
<feature type="compositionally biased region" description="Polar residues" evidence="1">
    <location>
        <begin position="117"/>
        <end position="127"/>
    </location>
</feature>
<evidence type="ECO:0000256" key="1">
    <source>
        <dbReference type="SAM" id="MobiDB-lite"/>
    </source>
</evidence>
<dbReference type="RefSeq" id="WP_187580458.1">
    <property type="nucleotide sequence ID" value="NZ_CP060713.1"/>
</dbReference>
<dbReference type="KEGG" id="nmes:H9L09_10110"/>
<evidence type="ECO:0008006" key="4">
    <source>
        <dbReference type="Google" id="ProtNLM"/>
    </source>
</evidence>
<dbReference type="EMBL" id="CP060713">
    <property type="protein sequence ID" value="QNN54618.1"/>
    <property type="molecule type" value="Genomic_DNA"/>
</dbReference>
<dbReference type="AlphaFoldDB" id="A0A7G9RG93"/>
<gene>
    <name evidence="2" type="ORF">H9L09_10110</name>
</gene>
<keyword evidence="3" id="KW-1185">Reference proteome</keyword>
<protein>
    <recommendedName>
        <fullName evidence="4">ATP-binding protein</fullName>
    </recommendedName>
</protein>
<evidence type="ECO:0000313" key="3">
    <source>
        <dbReference type="Proteomes" id="UP000515947"/>
    </source>
</evidence>
<sequence>MTTETPGTWQIRQLVRQNLCRSHAGHLELDACVVATELVTDARSSGPASLAVSLECWQDSLLIALEDRSTSEVDVDPQRQYLSKLLIDRLTTGWGVDELPDGRRLWAVISTAQQSFARTASGGSQDRGSLRLLTDDRPRSERGHRSASRSR</sequence>
<dbReference type="Proteomes" id="UP000515947">
    <property type="component" value="Chromosome"/>
</dbReference>
<organism evidence="2 3">
    <name type="scientific">Nocardioides mesophilus</name>
    <dbReference type="NCBI Taxonomy" id="433659"/>
    <lineage>
        <taxon>Bacteria</taxon>
        <taxon>Bacillati</taxon>
        <taxon>Actinomycetota</taxon>
        <taxon>Actinomycetes</taxon>
        <taxon>Propionibacteriales</taxon>
        <taxon>Nocardioidaceae</taxon>
        <taxon>Nocardioides</taxon>
    </lineage>
</organism>
<feature type="region of interest" description="Disordered" evidence="1">
    <location>
        <begin position="117"/>
        <end position="151"/>
    </location>
</feature>
<reference evidence="2 3" key="1">
    <citation type="submission" date="2020-08" db="EMBL/GenBank/DDBJ databases">
        <title>Genome sequence of Nocardioides mesophilus KACC 16243T.</title>
        <authorList>
            <person name="Hyun D.-W."/>
            <person name="Bae J.-W."/>
        </authorList>
    </citation>
    <scope>NUCLEOTIDE SEQUENCE [LARGE SCALE GENOMIC DNA]</scope>
    <source>
        <strain evidence="2 3">KACC 16243</strain>
    </source>
</reference>
<evidence type="ECO:0000313" key="2">
    <source>
        <dbReference type="EMBL" id="QNN54618.1"/>
    </source>
</evidence>
<proteinExistence type="predicted"/>
<feature type="compositionally biased region" description="Basic and acidic residues" evidence="1">
    <location>
        <begin position="133"/>
        <end position="144"/>
    </location>
</feature>
<name>A0A7G9RG93_9ACTN</name>